<dbReference type="Proteomes" id="UP001302719">
    <property type="component" value="Chromosome"/>
</dbReference>
<proteinExistence type="predicted"/>
<dbReference type="AlphaFoldDB" id="A0AA96JS10"/>
<evidence type="ECO:0000313" key="2">
    <source>
        <dbReference type="Proteomes" id="UP001302719"/>
    </source>
</evidence>
<sequence length="77" mass="8863">MKKERDVVHSPKGLGAVSHSRCILGSVYAGMEHVHIHTHTDPHHQYQHEKEVLGSRAHWHRHLPLQHDLGLIPFVVF</sequence>
<reference evidence="1 2" key="1">
    <citation type="submission" date="2023-01" db="EMBL/GenBank/DDBJ databases">
        <title>Cultivation and genomic characterization of new, ubiquitous marine nitrite-oxidizing bacteria from the Nitrospirales.</title>
        <authorList>
            <person name="Mueller A.J."/>
            <person name="Daebeler A."/>
            <person name="Herbold C.W."/>
            <person name="Kirkegaard R.H."/>
            <person name="Daims H."/>
        </authorList>
    </citation>
    <scope>NUCLEOTIDE SEQUENCE [LARGE SCALE GENOMIC DNA]</scope>
    <source>
        <strain evidence="1 2">VA</strain>
    </source>
</reference>
<protein>
    <submittedName>
        <fullName evidence="1">Uncharacterized protein</fullName>
    </submittedName>
</protein>
<dbReference type="RefSeq" id="WP_312642247.1">
    <property type="nucleotide sequence ID" value="NZ_CP116967.1"/>
</dbReference>
<gene>
    <name evidence="1" type="ORF">PP769_16685</name>
</gene>
<dbReference type="KEGG" id="nall:PP769_16685"/>
<keyword evidence="2" id="KW-1185">Reference proteome</keyword>
<dbReference type="EMBL" id="CP116967">
    <property type="protein sequence ID" value="WNM57585.1"/>
    <property type="molecule type" value="Genomic_DNA"/>
</dbReference>
<evidence type="ECO:0000313" key="1">
    <source>
        <dbReference type="EMBL" id="WNM57585.1"/>
    </source>
</evidence>
<organism evidence="1 2">
    <name type="scientific">Candidatus Nitrospira allomarina</name>
    <dbReference type="NCBI Taxonomy" id="3020900"/>
    <lineage>
        <taxon>Bacteria</taxon>
        <taxon>Pseudomonadati</taxon>
        <taxon>Nitrospirota</taxon>
        <taxon>Nitrospiria</taxon>
        <taxon>Nitrospirales</taxon>
        <taxon>Nitrospiraceae</taxon>
        <taxon>Nitrospira</taxon>
    </lineage>
</organism>
<accession>A0AA96JS10</accession>
<name>A0AA96JS10_9BACT</name>